<evidence type="ECO:0000256" key="1">
    <source>
        <dbReference type="SAM" id="MobiDB-lite"/>
    </source>
</evidence>
<comment type="caution">
    <text evidence="2">The sequence shown here is derived from an EMBL/GenBank/DDBJ whole genome shotgun (WGS) entry which is preliminary data.</text>
</comment>
<evidence type="ECO:0000313" key="3">
    <source>
        <dbReference type="Proteomes" id="UP001293169"/>
    </source>
</evidence>
<gene>
    <name evidence="2" type="ORF">U5E74_09635</name>
</gene>
<feature type="compositionally biased region" description="Basic and acidic residues" evidence="1">
    <location>
        <begin position="227"/>
        <end position="240"/>
    </location>
</feature>
<protein>
    <submittedName>
        <fullName evidence="2">Uncharacterized protein</fullName>
    </submittedName>
</protein>
<dbReference type="EMBL" id="JAXUDK010000005">
    <property type="protein sequence ID" value="MDZ7465922.1"/>
    <property type="molecule type" value="Genomic_DNA"/>
</dbReference>
<dbReference type="Proteomes" id="UP001293169">
    <property type="component" value="Unassembled WGS sequence"/>
</dbReference>
<reference evidence="2 3" key="1">
    <citation type="submission" date="2023-12" db="EMBL/GenBank/DDBJ databases">
        <title>N/s.</title>
        <authorList>
            <person name="Dale J."/>
        </authorList>
    </citation>
    <scope>NUCLEOTIDE SEQUENCE [LARGE SCALE GENOMIC DNA]</scope>
    <source>
        <strain evidence="2 3">2023EL-01226</strain>
    </source>
</reference>
<evidence type="ECO:0000313" key="2">
    <source>
        <dbReference type="EMBL" id="MDZ7465922.1"/>
    </source>
</evidence>
<sequence>MARNQRVDKIYYILLLIVFTGSSSSWAAKCDLKKGISTLDAHAGLCRFDAQKRSFEGTPAQQAACLTREVKRLGIIGNETITPYLKSLSGESAPAIPKVQTLLDSQKIKSADVGGDLNTKISANYFIIHDTSSPNCSAKGSLASCQTRGEFPANRDDASWSYNKNFGGHPKQYPNRLAHVFTNRVGASITEVNFADHIATTKFESCFDVQAKTKLFVGVENIQPRVGEPKIPKPGEKANDFDAPNPGFTNKQYERLALIYIVASARRGQWLIPAFHAVLDQYYSDGHDDPQRFDMEAFSAAVQKYSKSIISNKE</sequence>
<feature type="region of interest" description="Disordered" evidence="1">
    <location>
        <begin position="227"/>
        <end position="246"/>
    </location>
</feature>
<name>A0ABU5M140_RAOPL</name>
<proteinExistence type="predicted"/>
<keyword evidence="3" id="KW-1185">Reference proteome</keyword>
<accession>A0ABU5M140</accession>
<dbReference type="RefSeq" id="WP_318328057.1">
    <property type="nucleotide sequence ID" value="NZ_JAUBKU010000048.1"/>
</dbReference>
<organism evidence="2 3">
    <name type="scientific">Raoultella planticola</name>
    <name type="common">Klebsiella planticola</name>
    <dbReference type="NCBI Taxonomy" id="575"/>
    <lineage>
        <taxon>Bacteria</taxon>
        <taxon>Pseudomonadati</taxon>
        <taxon>Pseudomonadota</taxon>
        <taxon>Gammaproteobacteria</taxon>
        <taxon>Enterobacterales</taxon>
        <taxon>Enterobacteriaceae</taxon>
        <taxon>Klebsiella/Raoultella group</taxon>
        <taxon>Raoultella</taxon>
    </lineage>
</organism>